<keyword evidence="15" id="KW-1185">Reference proteome</keyword>
<evidence type="ECO:0000256" key="10">
    <source>
        <dbReference type="ARBA" id="ARBA00023242"/>
    </source>
</evidence>
<dbReference type="SUPFAM" id="SSF57667">
    <property type="entry name" value="beta-beta-alpha zinc fingers"/>
    <property type="match status" value="3"/>
</dbReference>
<evidence type="ECO:0000256" key="7">
    <source>
        <dbReference type="ARBA" id="ARBA00023015"/>
    </source>
</evidence>
<evidence type="ECO:0000313" key="14">
    <source>
        <dbReference type="Ensembl" id="ENSPMGP00000013938.1"/>
    </source>
</evidence>
<name>A0A3B4AA52_9GOBI</name>
<keyword evidence="10" id="KW-0539">Nucleus</keyword>
<dbReference type="Pfam" id="PF00096">
    <property type="entry name" value="zf-C2H2"/>
    <property type="match status" value="3"/>
</dbReference>
<evidence type="ECO:0000256" key="11">
    <source>
        <dbReference type="PROSITE-ProRule" id="PRU00042"/>
    </source>
</evidence>
<feature type="domain" description="C2H2-type" evidence="13">
    <location>
        <begin position="192"/>
        <end position="236"/>
    </location>
</feature>
<dbReference type="FunFam" id="3.30.160.60:FF:002343">
    <property type="entry name" value="Zinc finger protein 33A"/>
    <property type="match status" value="1"/>
</dbReference>
<accession>A0A3B4AA52</accession>
<keyword evidence="8" id="KW-0238">DNA-binding</keyword>
<dbReference type="SMART" id="SM00355">
    <property type="entry name" value="ZnF_C2H2"/>
    <property type="match status" value="5"/>
</dbReference>
<dbReference type="PANTHER" id="PTHR24399:SF23">
    <property type="entry name" value="C2H2-TYPE DOMAIN-CONTAINING PROTEIN"/>
    <property type="match status" value="1"/>
</dbReference>
<evidence type="ECO:0000256" key="4">
    <source>
        <dbReference type="ARBA" id="ARBA00022737"/>
    </source>
</evidence>
<feature type="domain" description="C2H2-type" evidence="13">
    <location>
        <begin position="170"/>
        <end position="193"/>
    </location>
</feature>
<comment type="subcellular location">
    <subcellularLocation>
        <location evidence="1">Nucleus</location>
    </subcellularLocation>
</comment>
<evidence type="ECO:0000256" key="6">
    <source>
        <dbReference type="ARBA" id="ARBA00022833"/>
    </source>
</evidence>
<evidence type="ECO:0000256" key="5">
    <source>
        <dbReference type="ARBA" id="ARBA00022771"/>
    </source>
</evidence>
<keyword evidence="4" id="KW-0677">Repeat</keyword>
<dbReference type="GO" id="GO:0001817">
    <property type="term" value="P:regulation of cytokine production"/>
    <property type="evidence" value="ECO:0007669"/>
    <property type="project" value="TreeGrafter"/>
</dbReference>
<dbReference type="FunFam" id="3.30.160.60:FF:000624">
    <property type="entry name" value="zinc finger protein 697"/>
    <property type="match status" value="1"/>
</dbReference>
<evidence type="ECO:0000256" key="3">
    <source>
        <dbReference type="ARBA" id="ARBA00022723"/>
    </source>
</evidence>
<feature type="domain" description="C2H2-type" evidence="13">
    <location>
        <begin position="100"/>
        <end position="127"/>
    </location>
</feature>
<organism evidence="14 15">
    <name type="scientific">Periophthalmus magnuspinnatus</name>
    <dbReference type="NCBI Taxonomy" id="409849"/>
    <lineage>
        <taxon>Eukaryota</taxon>
        <taxon>Metazoa</taxon>
        <taxon>Chordata</taxon>
        <taxon>Craniata</taxon>
        <taxon>Vertebrata</taxon>
        <taxon>Euteleostomi</taxon>
        <taxon>Actinopterygii</taxon>
        <taxon>Neopterygii</taxon>
        <taxon>Teleostei</taxon>
        <taxon>Neoteleostei</taxon>
        <taxon>Acanthomorphata</taxon>
        <taxon>Gobiaria</taxon>
        <taxon>Gobiiformes</taxon>
        <taxon>Gobioidei</taxon>
        <taxon>Gobiidae</taxon>
        <taxon>Oxudercinae</taxon>
        <taxon>Periophthalmus</taxon>
    </lineage>
</organism>
<dbReference type="Proteomes" id="UP000261520">
    <property type="component" value="Unplaced"/>
</dbReference>
<dbReference type="Gene3D" id="3.30.160.60">
    <property type="entry name" value="Classic Zinc Finger"/>
    <property type="match status" value="5"/>
</dbReference>
<keyword evidence="6" id="KW-0862">Zinc</keyword>
<keyword evidence="9" id="KW-0804">Transcription</keyword>
<dbReference type="PANTHER" id="PTHR24399">
    <property type="entry name" value="ZINC FINGER AND BTB DOMAIN-CONTAINING"/>
    <property type="match status" value="1"/>
</dbReference>
<dbReference type="Ensembl" id="ENSPMGT00000014874.1">
    <property type="protein sequence ID" value="ENSPMGP00000013938.1"/>
    <property type="gene ID" value="ENSPMGG00000011455.1"/>
</dbReference>
<dbReference type="GO" id="GO:0008270">
    <property type="term" value="F:zinc ion binding"/>
    <property type="evidence" value="ECO:0007669"/>
    <property type="project" value="UniProtKB-KW"/>
</dbReference>
<keyword evidence="3" id="KW-0479">Metal-binding</keyword>
<dbReference type="InterPro" id="IPR036236">
    <property type="entry name" value="Znf_C2H2_sf"/>
</dbReference>
<dbReference type="InterPro" id="IPR013087">
    <property type="entry name" value="Znf_C2H2_type"/>
</dbReference>
<dbReference type="GO" id="GO:0002682">
    <property type="term" value="P:regulation of immune system process"/>
    <property type="evidence" value="ECO:0007669"/>
    <property type="project" value="TreeGrafter"/>
</dbReference>
<dbReference type="GO" id="GO:0001227">
    <property type="term" value="F:DNA-binding transcription repressor activity, RNA polymerase II-specific"/>
    <property type="evidence" value="ECO:0007669"/>
    <property type="project" value="TreeGrafter"/>
</dbReference>
<evidence type="ECO:0000256" key="2">
    <source>
        <dbReference type="ARBA" id="ARBA00006991"/>
    </source>
</evidence>
<evidence type="ECO:0000256" key="8">
    <source>
        <dbReference type="ARBA" id="ARBA00023125"/>
    </source>
</evidence>
<keyword evidence="5 11" id="KW-0863">Zinc-finger</keyword>
<comment type="similarity">
    <text evidence="2">Belongs to the krueppel C2H2-type zinc-finger protein family.</text>
</comment>
<evidence type="ECO:0000256" key="9">
    <source>
        <dbReference type="ARBA" id="ARBA00023163"/>
    </source>
</evidence>
<reference evidence="14" key="1">
    <citation type="submission" date="2025-08" db="UniProtKB">
        <authorList>
            <consortium name="Ensembl"/>
        </authorList>
    </citation>
    <scope>IDENTIFICATION</scope>
</reference>
<proteinExistence type="inferred from homology"/>
<sequence length="357" mass="40829">TFHHAHTCRTQDINSETHVHSGGLMEDNDEDSRAQLSCSPAHMDTEADGDHGNQVQIRASSTTAQNSGLAPNYKSAPEIRATLNNGYTLETAEGTKRRPNQCTVCKSRFEFKNYFKRHIRVDTGEKSFSCSICKKAFNQKTNLTRHLKTHTGEKPFTCPHMRTHTGERPFSCSICKKAFNYKTTLTRHMKTHSCFFCKKAFNRKSKLRVHMRRSSPCKQDNKVLEGRNRVHTGEHPYNCSVCEKTFTQNGDLNRYMRSHTGDECFSYSVCKRVLGQHTEPLFCVPPSGVPRREQLKLEDSILTKHQEPVINLVSHFPAKDPPLRFRPYHICYLKKTAGDRAEPVEQALMILIQVISE</sequence>
<evidence type="ECO:0000256" key="1">
    <source>
        <dbReference type="ARBA" id="ARBA00004123"/>
    </source>
</evidence>
<dbReference type="GO" id="GO:0000978">
    <property type="term" value="F:RNA polymerase II cis-regulatory region sequence-specific DNA binding"/>
    <property type="evidence" value="ECO:0007669"/>
    <property type="project" value="TreeGrafter"/>
</dbReference>
<keyword evidence="7" id="KW-0805">Transcription regulation</keyword>
<dbReference type="FunFam" id="3.30.160.60:FF:000551">
    <property type="entry name" value="zinc finger protein 197 isoform X1"/>
    <property type="match status" value="1"/>
</dbReference>
<evidence type="ECO:0000256" key="12">
    <source>
        <dbReference type="SAM" id="MobiDB-lite"/>
    </source>
</evidence>
<dbReference type="PROSITE" id="PS50157">
    <property type="entry name" value="ZINC_FINGER_C2H2_2"/>
    <property type="match status" value="5"/>
</dbReference>
<feature type="domain" description="C2H2-type" evidence="13">
    <location>
        <begin position="128"/>
        <end position="155"/>
    </location>
</feature>
<dbReference type="AlphaFoldDB" id="A0A3B4AA52"/>
<reference evidence="14" key="2">
    <citation type="submission" date="2025-09" db="UniProtKB">
        <authorList>
            <consortium name="Ensembl"/>
        </authorList>
    </citation>
    <scope>IDENTIFICATION</scope>
</reference>
<protein>
    <recommendedName>
        <fullName evidence="13">C2H2-type domain-containing protein</fullName>
    </recommendedName>
</protein>
<dbReference type="STRING" id="409849.ENSPMGP00000013938"/>
<dbReference type="GO" id="GO:0005654">
    <property type="term" value="C:nucleoplasm"/>
    <property type="evidence" value="ECO:0007669"/>
    <property type="project" value="TreeGrafter"/>
</dbReference>
<feature type="region of interest" description="Disordered" evidence="12">
    <location>
        <begin position="1"/>
        <end position="35"/>
    </location>
</feature>
<evidence type="ECO:0000313" key="15">
    <source>
        <dbReference type="Proteomes" id="UP000261520"/>
    </source>
</evidence>
<feature type="domain" description="C2H2-type" evidence="13">
    <location>
        <begin position="237"/>
        <end position="264"/>
    </location>
</feature>
<evidence type="ECO:0000259" key="13">
    <source>
        <dbReference type="PROSITE" id="PS50157"/>
    </source>
</evidence>
<dbReference type="PROSITE" id="PS00028">
    <property type="entry name" value="ZINC_FINGER_C2H2_1"/>
    <property type="match status" value="2"/>
</dbReference>